<dbReference type="InterPro" id="IPR050194">
    <property type="entry name" value="Glycosyltransferase_grp1"/>
</dbReference>
<sequence>MRILVATDAWKPQVNGVVRTMTTVIDGLRARGHEVEVLGPDRFRSVPCPTYPEIRLAVWPGPGFDRMARAFRPQALHIVTEGPIGWAAWRWARKRGMPFTTSYHTRFPEYVQARAKIGLGLSYALLRRFHNAAEATLVATESLREDLAARGFTKLKPWTRGVDLARFSPEPRRDWKTELGVQGPVFVHVGRIAVEKNIEAFLSLDLPGSKVVVGDGPQRAALQHRFPEAFFTGRLSEGALAAAYAGGDVFVFPSLTDTFGLVLLESLACGTPVAAYDVTGPRDILAGTGGRVGAVGADLRAACLAALNADRGACRAHAERFTWDACTEMFEKALSPVSAL</sequence>
<dbReference type="EMBL" id="JAFVMF010000014">
    <property type="protein sequence ID" value="MBO1360819.1"/>
    <property type="molecule type" value="Genomic_DNA"/>
</dbReference>
<dbReference type="CDD" id="cd03814">
    <property type="entry name" value="GT4-like"/>
    <property type="match status" value="1"/>
</dbReference>
<evidence type="ECO:0000259" key="1">
    <source>
        <dbReference type="Pfam" id="PF13439"/>
    </source>
</evidence>
<dbReference type="Pfam" id="PF13439">
    <property type="entry name" value="Glyco_transf_4"/>
    <property type="match status" value="1"/>
</dbReference>
<keyword evidence="3" id="KW-1185">Reference proteome</keyword>
<dbReference type="InterPro" id="IPR028098">
    <property type="entry name" value="Glyco_trans_4-like_N"/>
</dbReference>
<proteinExistence type="predicted"/>
<comment type="caution">
    <text evidence="2">The sequence shown here is derived from an EMBL/GenBank/DDBJ whole genome shotgun (WGS) entry which is preliminary data.</text>
</comment>
<dbReference type="Proteomes" id="UP000664771">
    <property type="component" value="Unassembled WGS sequence"/>
</dbReference>
<evidence type="ECO:0000313" key="2">
    <source>
        <dbReference type="EMBL" id="MBO1360819.1"/>
    </source>
</evidence>
<dbReference type="PANTHER" id="PTHR45947:SF3">
    <property type="entry name" value="SULFOQUINOVOSYL TRANSFERASE SQD2"/>
    <property type="match status" value="1"/>
</dbReference>
<gene>
    <name evidence="2" type="ORF">J2D73_13595</name>
</gene>
<reference evidence="2 3" key="1">
    <citation type="submission" date="2021-03" db="EMBL/GenBank/DDBJ databases">
        <title>The complete genome sequence of Acetobacter sacchari TBRC 11175.</title>
        <authorList>
            <person name="Charoenyingcharoen P."/>
            <person name="Yukphan P."/>
        </authorList>
    </citation>
    <scope>NUCLEOTIDE SEQUENCE [LARGE SCALE GENOMIC DNA]</scope>
    <source>
        <strain evidence="2 3">TBRC 11175</strain>
    </source>
</reference>
<organism evidence="2 3">
    <name type="scientific">Acetobacter sacchari</name>
    <dbReference type="NCBI Taxonomy" id="2661687"/>
    <lineage>
        <taxon>Bacteria</taxon>
        <taxon>Pseudomonadati</taxon>
        <taxon>Pseudomonadota</taxon>
        <taxon>Alphaproteobacteria</taxon>
        <taxon>Acetobacterales</taxon>
        <taxon>Acetobacteraceae</taxon>
        <taxon>Acetobacter</taxon>
    </lineage>
</organism>
<dbReference type="SUPFAM" id="SSF53756">
    <property type="entry name" value="UDP-Glycosyltransferase/glycogen phosphorylase"/>
    <property type="match status" value="1"/>
</dbReference>
<dbReference type="PANTHER" id="PTHR45947">
    <property type="entry name" value="SULFOQUINOVOSYL TRANSFERASE SQD2"/>
    <property type="match status" value="1"/>
</dbReference>
<evidence type="ECO:0000313" key="3">
    <source>
        <dbReference type="Proteomes" id="UP000664771"/>
    </source>
</evidence>
<dbReference type="Gene3D" id="3.40.50.2000">
    <property type="entry name" value="Glycogen Phosphorylase B"/>
    <property type="match status" value="2"/>
</dbReference>
<accession>A0ABS3LY34</accession>
<name>A0ABS3LY34_9PROT</name>
<dbReference type="Pfam" id="PF13692">
    <property type="entry name" value="Glyco_trans_1_4"/>
    <property type="match status" value="1"/>
</dbReference>
<protein>
    <submittedName>
        <fullName evidence="2">Glycosyltransferase family 1 protein</fullName>
    </submittedName>
</protein>
<feature type="domain" description="Glycosyltransferase subfamily 4-like N-terminal" evidence="1">
    <location>
        <begin position="14"/>
        <end position="166"/>
    </location>
</feature>
<dbReference type="RefSeq" id="WP_207882143.1">
    <property type="nucleotide sequence ID" value="NZ_JAFVMF010000014.1"/>
</dbReference>